<proteinExistence type="predicted"/>
<organism evidence="1 2">
    <name type="scientific">Neisseria mucosa (strain ATCC 25996 / DSM 4631 / NCTC 10774 / M26)</name>
    <dbReference type="NCBI Taxonomy" id="546266"/>
    <lineage>
        <taxon>Bacteria</taxon>
        <taxon>Pseudomonadati</taxon>
        <taxon>Pseudomonadota</taxon>
        <taxon>Betaproteobacteria</taxon>
        <taxon>Neisseriales</taxon>
        <taxon>Neisseriaceae</taxon>
        <taxon>Neisseria</taxon>
    </lineage>
</organism>
<gene>
    <name evidence="1" type="ORF">NEIMUCOT_04186</name>
</gene>
<evidence type="ECO:0000313" key="2">
    <source>
        <dbReference type="Proteomes" id="UP000003344"/>
    </source>
</evidence>
<evidence type="ECO:0000313" key="1">
    <source>
        <dbReference type="EMBL" id="EFC89283.1"/>
    </source>
</evidence>
<dbReference type="AlphaFoldDB" id="D2ZU98"/>
<reference evidence="1 2" key="1">
    <citation type="submission" date="2009-10" db="EMBL/GenBank/DDBJ databases">
        <authorList>
            <person name="Weinstock G."/>
            <person name="Sodergren E."/>
            <person name="Clifton S."/>
            <person name="Fulton L."/>
            <person name="Fulton B."/>
            <person name="Courtney L."/>
            <person name="Fronick C."/>
            <person name="Harrison M."/>
            <person name="Strong C."/>
            <person name="Farmer C."/>
            <person name="Delahaunty K."/>
            <person name="Markovic C."/>
            <person name="Hall O."/>
            <person name="Minx P."/>
            <person name="Tomlinson C."/>
            <person name="Mitreva M."/>
            <person name="Nelson J."/>
            <person name="Hou S."/>
            <person name="Wollam A."/>
            <person name="Pepin K.H."/>
            <person name="Johnson M."/>
            <person name="Bhonagiri V."/>
            <person name="Nash W.E."/>
            <person name="Warren W."/>
            <person name="Chinwalla A."/>
            <person name="Mardis E.R."/>
            <person name="Wilson R.K."/>
        </authorList>
    </citation>
    <scope>NUCLEOTIDE SEQUENCE [LARGE SCALE GENOMIC DNA]</scope>
    <source>
        <strain evidence="2">ATCC 25996 / DSM 4631 / NCTC 10774 / M26</strain>
    </source>
</reference>
<protein>
    <submittedName>
        <fullName evidence="1">Uncharacterized protein</fullName>
    </submittedName>
</protein>
<sequence>MDGVTVVPVPQACSSPAPAAAEQARRKWRREVCQVIWFPLVGFQTTFSAGVV</sequence>
<dbReference type="STRING" id="546266.NEIMUCOT_04186"/>
<dbReference type="EMBL" id="ACDX02000003">
    <property type="protein sequence ID" value="EFC89283.1"/>
    <property type="molecule type" value="Genomic_DNA"/>
</dbReference>
<comment type="caution">
    <text evidence="1">The sequence shown here is derived from an EMBL/GenBank/DDBJ whole genome shotgun (WGS) entry which is preliminary data.</text>
</comment>
<dbReference type="Proteomes" id="UP000003344">
    <property type="component" value="Unassembled WGS sequence"/>
</dbReference>
<name>D2ZU98_NEIM2</name>
<accession>D2ZU98</accession>